<protein>
    <submittedName>
        <fullName evidence="1">Uncharacterized protein</fullName>
    </submittedName>
</protein>
<comment type="caution">
    <text evidence="1">The sequence shown here is derived from an EMBL/GenBank/DDBJ whole genome shotgun (WGS) entry which is preliminary data.</text>
</comment>
<proteinExistence type="predicted"/>
<organism evidence="1 2">
    <name type="scientific">Rhododendron molle</name>
    <name type="common">Chinese azalea</name>
    <name type="synonym">Azalea mollis</name>
    <dbReference type="NCBI Taxonomy" id="49168"/>
    <lineage>
        <taxon>Eukaryota</taxon>
        <taxon>Viridiplantae</taxon>
        <taxon>Streptophyta</taxon>
        <taxon>Embryophyta</taxon>
        <taxon>Tracheophyta</taxon>
        <taxon>Spermatophyta</taxon>
        <taxon>Magnoliopsida</taxon>
        <taxon>eudicotyledons</taxon>
        <taxon>Gunneridae</taxon>
        <taxon>Pentapetalae</taxon>
        <taxon>asterids</taxon>
        <taxon>Ericales</taxon>
        <taxon>Ericaceae</taxon>
        <taxon>Ericoideae</taxon>
        <taxon>Rhodoreae</taxon>
        <taxon>Rhododendron</taxon>
    </lineage>
</organism>
<gene>
    <name evidence="1" type="ORF">RHMOL_Rhmol03G0282000</name>
</gene>
<dbReference type="EMBL" id="CM046390">
    <property type="protein sequence ID" value="KAI8565706.1"/>
    <property type="molecule type" value="Genomic_DNA"/>
</dbReference>
<keyword evidence="2" id="KW-1185">Reference proteome</keyword>
<sequence>MALEGYAPQNPDKVYTDVLSEARQACYKARDEFYACLERESNKKPTEIATVGLLYPVECKKCRDKFVNQCRPTWSIKRGEKDEALASIVDTKVKRVGDWVEIETGRELGVLILGHLCVFEFVQVKHFDRQYASKKKRLLDDNESRRGPLSLPQPYTFKPSS</sequence>
<accession>A0ACC0PJC7</accession>
<name>A0ACC0PJC7_RHOML</name>
<evidence type="ECO:0000313" key="1">
    <source>
        <dbReference type="EMBL" id="KAI8565706.1"/>
    </source>
</evidence>
<dbReference type="Proteomes" id="UP001062846">
    <property type="component" value="Chromosome 3"/>
</dbReference>
<evidence type="ECO:0000313" key="2">
    <source>
        <dbReference type="Proteomes" id="UP001062846"/>
    </source>
</evidence>
<reference evidence="1" key="1">
    <citation type="submission" date="2022-02" db="EMBL/GenBank/DDBJ databases">
        <title>Plant Genome Project.</title>
        <authorList>
            <person name="Zhang R.-G."/>
        </authorList>
    </citation>
    <scope>NUCLEOTIDE SEQUENCE</scope>
    <source>
        <strain evidence="1">AT1</strain>
    </source>
</reference>